<proteinExistence type="predicted"/>
<comment type="caution">
    <text evidence="1">The sequence shown here is derived from an EMBL/GenBank/DDBJ whole genome shotgun (WGS) entry which is preliminary data.</text>
</comment>
<evidence type="ECO:0000313" key="2">
    <source>
        <dbReference type="Proteomes" id="UP000784880"/>
    </source>
</evidence>
<protein>
    <submittedName>
        <fullName evidence="1">Uncharacterized protein</fullName>
    </submittedName>
</protein>
<organism evidence="1 2">
    <name type="scientific">Evansella tamaricis</name>
    <dbReference type="NCBI Taxonomy" id="2069301"/>
    <lineage>
        <taxon>Bacteria</taxon>
        <taxon>Bacillati</taxon>
        <taxon>Bacillota</taxon>
        <taxon>Bacilli</taxon>
        <taxon>Bacillales</taxon>
        <taxon>Bacillaceae</taxon>
        <taxon>Evansella</taxon>
    </lineage>
</organism>
<evidence type="ECO:0000313" key="1">
    <source>
        <dbReference type="EMBL" id="MBU9711370.1"/>
    </source>
</evidence>
<keyword evidence="2" id="KW-1185">Reference proteome</keyword>
<name>A0ABS6JCH2_9BACI</name>
<reference evidence="1 2" key="1">
    <citation type="submission" date="2021-06" db="EMBL/GenBank/DDBJ databases">
        <title>Bacillus sp. RD4P76, an endophyte from a halophyte.</title>
        <authorList>
            <person name="Sun J.-Q."/>
        </authorList>
    </citation>
    <scope>NUCLEOTIDE SEQUENCE [LARGE SCALE GENOMIC DNA]</scope>
    <source>
        <strain evidence="1 2">CGMCC 1.15917</strain>
    </source>
</reference>
<gene>
    <name evidence="1" type="ORF">KS419_06465</name>
</gene>
<dbReference type="EMBL" id="JAHQCS010000068">
    <property type="protein sequence ID" value="MBU9711370.1"/>
    <property type="molecule type" value="Genomic_DNA"/>
</dbReference>
<sequence>MKLPLGIHKKTGKRTKFITHQLKKMKRSYHYFLTIQPMNKEDFNHIMDEAMTLLDVRTLEKRTPENLEKRLIESKKEFSDIKPPNSQSSSLRQKAERLLHEGIREEDLAKGTGRHALQFFVILYFKEEGYSEGEAYERTLQWAFREKNKGMVESDDMKIRRDIKKNVRQIYKNDIGMFDSQGREFELYKNDLIVAGSFKRRTTRKVVLAILLIGRIFHCLGNYKFSNCG</sequence>
<dbReference type="Proteomes" id="UP000784880">
    <property type="component" value="Unassembled WGS sequence"/>
</dbReference>
<accession>A0ABS6JCH2</accession>
<dbReference type="RefSeq" id="WP_217065249.1">
    <property type="nucleotide sequence ID" value="NZ_JAHQCS010000068.1"/>
</dbReference>